<sequence>MKFVLLAALLLGALTAAHPGPHPEPDPVHLARRSALVKKCSDSVGLMKRKRHAMRRQADTDHAEVPTYDFLKNDTCLLTPETSTGPYVYPRSEVLRQNLVQDQPGVPFELDIGLIDIHTCEPLTNALVAIWHCNWQGKYSSFTGLDPDISFPKQYQQATGKKLELTASGGQGDVSFLATDTTTWLRGMWPTDHHGVTRFNTVFPGFYTDRAIHVHMQVHTDWTLASNDTIAASRTVNTAQVFFPEQISAQIMSVPPYSNHTQVPRKALSLDGVYVTESGTGAMTIVDTEPVDGKDYRNGVLGYITLGVDTSAIHDGSTESPNPKIS</sequence>
<feature type="chain" id="PRO_5016243003" evidence="1">
    <location>
        <begin position="20"/>
        <end position="326"/>
    </location>
</feature>
<dbReference type="Proteomes" id="UP000247810">
    <property type="component" value="Unassembled WGS sequence"/>
</dbReference>
<organism evidence="2 3">
    <name type="scientific">Aspergillus ellipticus CBS 707.79</name>
    <dbReference type="NCBI Taxonomy" id="1448320"/>
    <lineage>
        <taxon>Eukaryota</taxon>
        <taxon>Fungi</taxon>
        <taxon>Dikarya</taxon>
        <taxon>Ascomycota</taxon>
        <taxon>Pezizomycotina</taxon>
        <taxon>Eurotiomycetes</taxon>
        <taxon>Eurotiomycetidae</taxon>
        <taxon>Eurotiales</taxon>
        <taxon>Aspergillaceae</taxon>
        <taxon>Aspergillus</taxon>
        <taxon>Aspergillus subgen. Circumdati</taxon>
    </lineage>
</organism>
<dbReference type="OrthoDB" id="121380at2759"/>
<keyword evidence="1" id="KW-0732">Signal</keyword>
<evidence type="ECO:0000313" key="3">
    <source>
        <dbReference type="Proteomes" id="UP000247810"/>
    </source>
</evidence>
<feature type="signal peptide" evidence="1">
    <location>
        <begin position="1"/>
        <end position="19"/>
    </location>
</feature>
<dbReference type="VEuPathDB" id="FungiDB:BO71DRAFT_486707"/>
<proteinExistence type="predicted"/>
<name>A0A319EIW4_9EURO</name>
<dbReference type="PANTHER" id="PTHR34315:SF1">
    <property type="entry name" value="INTRADIOL RING-CLEAVAGE DIOXYGENASES DOMAIN-CONTAINING PROTEIN-RELATED"/>
    <property type="match status" value="1"/>
</dbReference>
<reference evidence="2 3" key="1">
    <citation type="submission" date="2018-02" db="EMBL/GenBank/DDBJ databases">
        <title>The genomes of Aspergillus section Nigri reveals drivers in fungal speciation.</title>
        <authorList>
            <consortium name="DOE Joint Genome Institute"/>
            <person name="Vesth T.C."/>
            <person name="Nybo J."/>
            <person name="Theobald S."/>
            <person name="Brandl J."/>
            <person name="Frisvad J.C."/>
            <person name="Nielsen K.F."/>
            <person name="Lyhne E.K."/>
            <person name="Kogle M.E."/>
            <person name="Kuo A."/>
            <person name="Riley R."/>
            <person name="Clum A."/>
            <person name="Nolan M."/>
            <person name="Lipzen A."/>
            <person name="Salamov A."/>
            <person name="Henrissat B."/>
            <person name="Wiebenga A."/>
            <person name="De vries R.P."/>
            <person name="Grigoriev I.V."/>
            <person name="Mortensen U.H."/>
            <person name="Andersen M.R."/>
            <person name="Baker S.E."/>
        </authorList>
    </citation>
    <scope>NUCLEOTIDE SEQUENCE [LARGE SCALE GENOMIC DNA]</scope>
    <source>
        <strain evidence="2 3">CBS 707.79</strain>
    </source>
</reference>
<evidence type="ECO:0000313" key="2">
    <source>
        <dbReference type="EMBL" id="PYH90902.1"/>
    </source>
</evidence>
<dbReference type="SUPFAM" id="SSF49482">
    <property type="entry name" value="Aromatic compound dioxygenase"/>
    <property type="match status" value="1"/>
</dbReference>
<keyword evidence="2" id="KW-0560">Oxidoreductase</keyword>
<dbReference type="STRING" id="1448320.A0A319EIW4"/>
<dbReference type="PANTHER" id="PTHR34315">
    <property type="match status" value="1"/>
</dbReference>
<accession>A0A319EIW4</accession>
<gene>
    <name evidence="2" type="ORF">BO71DRAFT_486707</name>
</gene>
<dbReference type="GO" id="GO:0005506">
    <property type="term" value="F:iron ion binding"/>
    <property type="evidence" value="ECO:0007669"/>
    <property type="project" value="InterPro"/>
</dbReference>
<protein>
    <submittedName>
        <fullName evidence="2">Aromatic compound dioxygenase</fullName>
    </submittedName>
</protein>
<evidence type="ECO:0000256" key="1">
    <source>
        <dbReference type="SAM" id="SignalP"/>
    </source>
</evidence>
<dbReference type="EMBL" id="KZ825964">
    <property type="protein sequence ID" value="PYH90902.1"/>
    <property type="molecule type" value="Genomic_DNA"/>
</dbReference>
<dbReference type="InterPro" id="IPR015889">
    <property type="entry name" value="Intradiol_dOase_core"/>
</dbReference>
<dbReference type="GO" id="GO:0016702">
    <property type="term" value="F:oxidoreductase activity, acting on single donors with incorporation of molecular oxygen, incorporation of two atoms of oxygen"/>
    <property type="evidence" value="ECO:0007669"/>
    <property type="project" value="InterPro"/>
</dbReference>
<dbReference type="Gene3D" id="2.60.130.10">
    <property type="entry name" value="Aromatic compound dioxygenase"/>
    <property type="match status" value="1"/>
</dbReference>
<keyword evidence="3" id="KW-1185">Reference proteome</keyword>
<dbReference type="AlphaFoldDB" id="A0A319EIW4"/>
<keyword evidence="2" id="KW-0223">Dioxygenase</keyword>